<keyword evidence="8" id="KW-0460">Magnesium</keyword>
<evidence type="ECO:0000256" key="8">
    <source>
        <dbReference type="ARBA" id="ARBA00022842"/>
    </source>
</evidence>
<dbReference type="EMBL" id="DF967972">
    <property type="protein sequence ID" value="GAP12825.1"/>
    <property type="molecule type" value="Genomic_DNA"/>
</dbReference>
<dbReference type="Proteomes" id="UP000055060">
    <property type="component" value="Unassembled WGS sequence"/>
</dbReference>
<keyword evidence="3 11" id="KW-0808">Transferase</keyword>
<dbReference type="GO" id="GO:0046872">
    <property type="term" value="F:metal ion binding"/>
    <property type="evidence" value="ECO:0007669"/>
    <property type="project" value="UniProtKB-KW"/>
</dbReference>
<evidence type="ECO:0000313" key="11">
    <source>
        <dbReference type="EMBL" id="GAP12825.1"/>
    </source>
</evidence>
<evidence type="ECO:0000256" key="3">
    <source>
        <dbReference type="ARBA" id="ARBA00022679"/>
    </source>
</evidence>
<keyword evidence="12" id="KW-1185">Reference proteome</keyword>
<protein>
    <submittedName>
        <fullName evidence="11">Predicted nucleotidyltransferases</fullName>
    </submittedName>
</protein>
<gene>
    <name evidence="11" type="ORF">LARV_00561</name>
</gene>
<evidence type="ECO:0000256" key="2">
    <source>
        <dbReference type="ARBA" id="ARBA00022649"/>
    </source>
</evidence>
<organism evidence="11">
    <name type="scientific">Longilinea arvoryzae</name>
    <dbReference type="NCBI Taxonomy" id="360412"/>
    <lineage>
        <taxon>Bacteria</taxon>
        <taxon>Bacillati</taxon>
        <taxon>Chloroflexota</taxon>
        <taxon>Anaerolineae</taxon>
        <taxon>Anaerolineales</taxon>
        <taxon>Anaerolineaceae</taxon>
        <taxon>Longilinea</taxon>
    </lineage>
</organism>
<evidence type="ECO:0000256" key="5">
    <source>
        <dbReference type="ARBA" id="ARBA00022723"/>
    </source>
</evidence>
<dbReference type="Pfam" id="PF01909">
    <property type="entry name" value="NTP_transf_2"/>
    <property type="match status" value="1"/>
</dbReference>
<evidence type="ECO:0000256" key="1">
    <source>
        <dbReference type="ARBA" id="ARBA00001946"/>
    </source>
</evidence>
<dbReference type="SUPFAM" id="SSF81301">
    <property type="entry name" value="Nucleotidyltransferase"/>
    <property type="match status" value="1"/>
</dbReference>
<dbReference type="InterPro" id="IPR002934">
    <property type="entry name" value="Polymerase_NTP_transf_dom"/>
</dbReference>
<name>A0A0S7BCB1_9CHLR</name>
<dbReference type="AlphaFoldDB" id="A0A0S7BCB1"/>
<evidence type="ECO:0000256" key="7">
    <source>
        <dbReference type="ARBA" id="ARBA00022840"/>
    </source>
</evidence>
<keyword evidence="5" id="KW-0479">Metal-binding</keyword>
<dbReference type="PANTHER" id="PTHR33571">
    <property type="entry name" value="SSL8005 PROTEIN"/>
    <property type="match status" value="1"/>
</dbReference>
<dbReference type="GO" id="GO:0016779">
    <property type="term" value="F:nucleotidyltransferase activity"/>
    <property type="evidence" value="ECO:0007669"/>
    <property type="project" value="UniProtKB-KW"/>
</dbReference>
<dbReference type="GO" id="GO:0005524">
    <property type="term" value="F:ATP binding"/>
    <property type="evidence" value="ECO:0007669"/>
    <property type="project" value="UniProtKB-KW"/>
</dbReference>
<dbReference type="CDD" id="cd05403">
    <property type="entry name" value="NT_KNTase_like"/>
    <property type="match status" value="1"/>
</dbReference>
<dbReference type="Gene3D" id="3.30.460.10">
    <property type="entry name" value="Beta Polymerase, domain 2"/>
    <property type="match status" value="1"/>
</dbReference>
<keyword evidence="7" id="KW-0067">ATP-binding</keyword>
<keyword evidence="4" id="KW-0548">Nucleotidyltransferase</keyword>
<evidence type="ECO:0000256" key="9">
    <source>
        <dbReference type="ARBA" id="ARBA00038276"/>
    </source>
</evidence>
<dbReference type="InterPro" id="IPR052038">
    <property type="entry name" value="Type-VII_TA_antitoxin"/>
</dbReference>
<evidence type="ECO:0000313" key="12">
    <source>
        <dbReference type="Proteomes" id="UP000055060"/>
    </source>
</evidence>
<evidence type="ECO:0000256" key="6">
    <source>
        <dbReference type="ARBA" id="ARBA00022741"/>
    </source>
</evidence>
<accession>A0A0S7BCB1</accession>
<comment type="cofactor">
    <cofactor evidence="1">
        <name>Mg(2+)</name>
        <dbReference type="ChEBI" id="CHEBI:18420"/>
    </cofactor>
</comment>
<evidence type="ECO:0000259" key="10">
    <source>
        <dbReference type="Pfam" id="PF01909"/>
    </source>
</evidence>
<evidence type="ECO:0000256" key="4">
    <source>
        <dbReference type="ARBA" id="ARBA00022695"/>
    </source>
</evidence>
<feature type="domain" description="Polymerase nucleotidyl transferase" evidence="10">
    <location>
        <begin position="9"/>
        <end position="89"/>
    </location>
</feature>
<dbReference type="STRING" id="360412.LARV_00561"/>
<keyword evidence="6" id="KW-0547">Nucleotide-binding</keyword>
<proteinExistence type="inferred from homology"/>
<keyword evidence="2" id="KW-1277">Toxin-antitoxin system</keyword>
<dbReference type="InterPro" id="IPR043519">
    <property type="entry name" value="NT_sf"/>
</dbReference>
<dbReference type="PANTHER" id="PTHR33571:SF12">
    <property type="entry name" value="BSL3053 PROTEIN"/>
    <property type="match status" value="1"/>
</dbReference>
<reference evidence="11" key="1">
    <citation type="submission" date="2015-07" db="EMBL/GenBank/DDBJ databases">
        <title>Draft Genome Sequences of Anaerolinea thermolimosa IMO-1, Bellilinea caldifistulae GOMI-1, Leptolinea tardivitalis YMTK-2, Levilinea saccharolytica KIBI-1,Longilinea arvoryzae KOME-1, Previously Described as Members of the Anaerolineaceae (Chloroflexi).</title>
        <authorList>
            <person name="Sekiguchi Y."/>
            <person name="Ohashi A."/>
            <person name="Matsuura N."/>
            <person name="Tourlousse M.D."/>
        </authorList>
    </citation>
    <scope>NUCLEOTIDE SEQUENCE [LARGE SCALE GENOMIC DNA]</scope>
    <source>
        <strain evidence="11">KOME-1</strain>
    </source>
</reference>
<sequence length="91" mass="10185">MLLKNRRQILALARKYGANNVRIFGSVARGEAHSGSDIDFLVDLEPGRSLFDLGGFLYELQSLLGIAVDVVTEKGLRQRFRDRVLKEAIPL</sequence>
<comment type="similarity">
    <text evidence="9">Belongs to the MntA antitoxin family.</text>
</comment>